<feature type="compositionally biased region" description="Basic and acidic residues" evidence="1">
    <location>
        <begin position="590"/>
        <end position="606"/>
    </location>
</feature>
<feature type="compositionally biased region" description="Pro residues" evidence="1">
    <location>
        <begin position="981"/>
        <end position="995"/>
    </location>
</feature>
<keyword evidence="3" id="KW-1185">Reference proteome</keyword>
<feature type="compositionally biased region" description="Basic and acidic residues" evidence="1">
    <location>
        <begin position="508"/>
        <end position="523"/>
    </location>
</feature>
<feature type="compositionally biased region" description="Acidic residues" evidence="1">
    <location>
        <begin position="234"/>
        <end position="245"/>
    </location>
</feature>
<feature type="region of interest" description="Disordered" evidence="1">
    <location>
        <begin position="569"/>
        <end position="623"/>
    </location>
</feature>
<feature type="compositionally biased region" description="Polar residues" evidence="1">
    <location>
        <begin position="1092"/>
        <end position="1104"/>
    </location>
</feature>
<proteinExistence type="predicted"/>
<sequence>MDFRNICPNVNMDSIRAVIPPLPAMPAALSKIKLPKSMAKLKSRKIFRSSREDVQRSSSKKSVSSIREAPPIPPSGFVNHTPTRISTISSLMNQTTSGGRMEDDYQRNTYRRAGSIDDYPTPLSQKSERHHHRKTISPLKVPARTPEPSSESPQPPKLSFTEKLQKGYHDFSEFKLKHLFVKKTVVRRDNIEIGYYVDRYEEDREREVIEEAEDDRKIANNYKIKFQTAREGAEDSFEESPDEGSPDLQPHIKRKKPIKSVSEHSGDESGMELTPPKRRPGIAATRFARVRSPALSMSDEEIELHDLNEEPELSNISAVKKGAEKSSKVNEESPAATDPKNEDKQKPKGFKERMETRLSKYKASRENLDKAEDLNKEDEEEGQAGKTSNAEKPLSAIKENFKRLQKSIKLPTSSNNNNNNNAVASDANENEDNDESNKTKLSKTRQFTERLKRFRSVDNVDNGTTENDNEEEQPTHIKSTIATKFQDLKKSLKKKPSVDVGQTDEESSPQRESKHGDSLLEKLKHIRARKQPTGNDDPDDDEEGGETYKESFAARAKLQLEKGVVIASQMPHITKKKLNETKRYFHRSPSKADKKSDKSNENKRDEDEAEEESLEIEDNTSKAVVPRRRFSDVSENYDAKEEYLREIAEGQEQIAAQSATVAWTTKPIITSSLDLEDEEDIAADYPRVLIHQDNSDTFESTLIIAVTRSRTHTPTPIITELPPDPPSPPTKIESKPATSANSNWIPNKDIISSFLEMTPPSQRNTPKEFNVSNIREKLSSQSIDSNSDSDLWINQKLNKKNYRKASVIELSAPEDQEEAWRVKSSHEDNNKIYKTKSIDIFEANARRGGALNAFEDFDDELKNTPVIEIKHEQERKQEIISRRERNIDSFEHDSSEELDAADDDNSSRVTKILVINKRDKNIKEADRIISSQELSCEKNTANDLCIRELEDIELKINEPDLYERSNSDGEMHNHPLSVTPSRPPSMSPPPPPLPQRQPSIRIIQTAVKKDCLPSSTSTPSSPSPSPSPPPSSTSSSSSPPPPPPPPPPTTLPQIKPPIPPNRPTKMKPCETPAPKPPEPVASVPRTSKPLVKTSSLRLTYNEQVNPKDKGKVNKLISRFEQPTSESKQRPRIIPRRPIIHPDSSENSDDEIEEKPLSQRNFDESERDVTPTNQPIKMTKSLSIDSPDLLNHNIEEVQILPRMRKIASDRIKTENHPTHLEKHISIPQISIASNPDINSNLSGPNSEYGSPITYPSSLVSSTEATPLSIRKEPDLLQTRRSRRSMTRDDERFYSFDSDEENSYYSISSTNSSRYVVEL</sequence>
<reference evidence="2" key="2">
    <citation type="submission" date="2020-05" db="UniProtKB">
        <authorList>
            <consortium name="EnsemblMetazoa"/>
        </authorList>
    </citation>
    <scope>IDENTIFICATION</scope>
    <source>
        <strain evidence="2">IAEA</strain>
    </source>
</reference>
<reference evidence="3" key="1">
    <citation type="submission" date="2015-01" db="EMBL/GenBank/DDBJ databases">
        <authorList>
            <person name="Aksoy S."/>
            <person name="Warren W."/>
            <person name="Wilson R.K."/>
        </authorList>
    </citation>
    <scope>NUCLEOTIDE SEQUENCE [LARGE SCALE GENOMIC DNA]</scope>
    <source>
        <strain evidence="3">IAEA</strain>
    </source>
</reference>
<feature type="compositionally biased region" description="Basic and acidic residues" evidence="1">
    <location>
        <begin position="1153"/>
        <end position="1168"/>
    </location>
</feature>
<dbReference type="Proteomes" id="UP000092460">
    <property type="component" value="Unassembled WGS sequence"/>
</dbReference>
<protein>
    <submittedName>
        <fullName evidence="2">Uncharacterized protein</fullName>
    </submittedName>
</protein>
<dbReference type="VEuPathDB" id="VectorBase:GPPI012259"/>
<feature type="region of interest" description="Disordered" evidence="1">
    <location>
        <begin position="882"/>
        <end position="905"/>
    </location>
</feature>
<feature type="compositionally biased region" description="Basic residues" evidence="1">
    <location>
        <begin position="1129"/>
        <end position="1138"/>
    </location>
</feature>
<feature type="compositionally biased region" description="Polar residues" evidence="1">
    <location>
        <begin position="1169"/>
        <end position="1178"/>
    </location>
</feature>
<accession>A0A1B0AXR9</accession>
<feature type="region of interest" description="Disordered" evidence="1">
    <location>
        <begin position="714"/>
        <end position="743"/>
    </location>
</feature>
<feature type="compositionally biased region" description="Basic and acidic residues" evidence="1">
    <location>
        <begin position="339"/>
        <end position="374"/>
    </location>
</feature>
<evidence type="ECO:0000313" key="2">
    <source>
        <dbReference type="EnsemblMetazoa" id="GPPI012259-PA"/>
    </source>
</evidence>
<evidence type="ECO:0000256" key="1">
    <source>
        <dbReference type="SAM" id="MobiDB-lite"/>
    </source>
</evidence>
<feature type="compositionally biased region" description="Acidic residues" evidence="1">
    <location>
        <begin position="536"/>
        <end position="545"/>
    </location>
</feature>
<feature type="region of interest" description="Disordered" evidence="1">
    <location>
        <begin position="229"/>
        <end position="552"/>
    </location>
</feature>
<feature type="compositionally biased region" description="Basic and acidic residues" evidence="1">
    <location>
        <begin position="446"/>
        <end position="458"/>
    </location>
</feature>
<feature type="compositionally biased region" description="Basic and acidic residues" evidence="1">
    <location>
        <begin position="962"/>
        <end position="973"/>
    </location>
</feature>
<organism evidence="2 3">
    <name type="scientific">Glossina palpalis gambiensis</name>
    <dbReference type="NCBI Taxonomy" id="67801"/>
    <lineage>
        <taxon>Eukaryota</taxon>
        <taxon>Metazoa</taxon>
        <taxon>Ecdysozoa</taxon>
        <taxon>Arthropoda</taxon>
        <taxon>Hexapoda</taxon>
        <taxon>Insecta</taxon>
        <taxon>Pterygota</taxon>
        <taxon>Neoptera</taxon>
        <taxon>Endopterygota</taxon>
        <taxon>Diptera</taxon>
        <taxon>Brachycera</taxon>
        <taxon>Muscomorpha</taxon>
        <taxon>Hippoboscoidea</taxon>
        <taxon>Glossinidae</taxon>
        <taxon>Glossina</taxon>
    </lineage>
</organism>
<feature type="region of interest" description="Disordered" evidence="1">
    <location>
        <begin position="42"/>
        <end position="82"/>
    </location>
</feature>
<feature type="compositionally biased region" description="Acidic residues" evidence="1">
    <location>
        <begin position="607"/>
        <end position="618"/>
    </location>
</feature>
<feature type="region of interest" description="Disordered" evidence="1">
    <location>
        <begin position="962"/>
        <end position="997"/>
    </location>
</feature>
<dbReference type="EMBL" id="JXJN01005354">
    <property type="status" value="NOT_ANNOTATED_CDS"/>
    <property type="molecule type" value="Genomic_DNA"/>
</dbReference>
<dbReference type="PRINTS" id="PR01217">
    <property type="entry name" value="PRICHEXTENSN"/>
</dbReference>
<evidence type="ECO:0000313" key="3">
    <source>
        <dbReference type="Proteomes" id="UP000092460"/>
    </source>
</evidence>
<feature type="region of interest" description="Disordered" evidence="1">
    <location>
        <begin position="1010"/>
        <end position="1178"/>
    </location>
</feature>
<dbReference type="STRING" id="67801.A0A1B0AXR9"/>
<feature type="compositionally biased region" description="Basic and acidic residues" evidence="1">
    <location>
        <begin position="321"/>
        <end position="331"/>
    </location>
</feature>
<feature type="compositionally biased region" description="Pro residues" evidence="1">
    <location>
        <begin position="1021"/>
        <end position="1031"/>
    </location>
</feature>
<feature type="compositionally biased region" description="Pro residues" evidence="1">
    <location>
        <begin position="1038"/>
        <end position="1062"/>
    </location>
</feature>
<dbReference type="EnsemblMetazoa" id="GPPI012259-RA">
    <property type="protein sequence ID" value="GPPI012259-PA"/>
    <property type="gene ID" value="GPPI012259"/>
</dbReference>
<name>A0A1B0AXR9_9MUSC</name>
<feature type="region of interest" description="Disordered" evidence="1">
    <location>
        <begin position="111"/>
        <end position="159"/>
    </location>
</feature>
<feature type="compositionally biased region" description="Basic and acidic residues" evidence="1">
    <location>
        <begin position="882"/>
        <end position="895"/>
    </location>
</feature>
<feature type="compositionally biased region" description="Low complexity" evidence="1">
    <location>
        <begin position="414"/>
        <end position="427"/>
    </location>
</feature>